<dbReference type="PROSITE" id="PS50865">
    <property type="entry name" value="ZF_MYND_2"/>
    <property type="match status" value="1"/>
</dbReference>
<dbReference type="InterPro" id="IPR047134">
    <property type="entry name" value="RNF4"/>
</dbReference>
<evidence type="ECO:0000313" key="7">
    <source>
        <dbReference type="EMBL" id="CAE0371049.1"/>
    </source>
</evidence>
<keyword evidence="1" id="KW-0479">Metal-binding</keyword>
<dbReference type="InterPro" id="IPR013083">
    <property type="entry name" value="Znf_RING/FYVE/PHD"/>
</dbReference>
<organism evidence="7">
    <name type="scientific">Aureoumbra lagunensis</name>
    <dbReference type="NCBI Taxonomy" id="44058"/>
    <lineage>
        <taxon>Eukaryota</taxon>
        <taxon>Sar</taxon>
        <taxon>Stramenopiles</taxon>
        <taxon>Ochrophyta</taxon>
        <taxon>Pelagophyceae</taxon>
        <taxon>Pelagomonadales</taxon>
        <taxon>Aureoumbra</taxon>
    </lineage>
</organism>
<evidence type="ECO:0008006" key="8">
    <source>
        <dbReference type="Google" id="ProtNLM"/>
    </source>
</evidence>
<feature type="domain" description="MYND-type" evidence="6">
    <location>
        <begin position="857"/>
        <end position="901"/>
    </location>
</feature>
<dbReference type="SUPFAM" id="SSF48452">
    <property type="entry name" value="TPR-like"/>
    <property type="match status" value="1"/>
</dbReference>
<keyword evidence="3" id="KW-0862">Zinc</keyword>
<dbReference type="PROSITE" id="PS00518">
    <property type="entry name" value="ZF_RING_1"/>
    <property type="match status" value="1"/>
</dbReference>
<evidence type="ECO:0000256" key="3">
    <source>
        <dbReference type="ARBA" id="ARBA00022833"/>
    </source>
</evidence>
<evidence type="ECO:0000256" key="2">
    <source>
        <dbReference type="ARBA" id="ARBA00022771"/>
    </source>
</evidence>
<dbReference type="InterPro" id="IPR017907">
    <property type="entry name" value="Znf_RING_CS"/>
</dbReference>
<proteinExistence type="predicted"/>
<evidence type="ECO:0000259" key="6">
    <source>
        <dbReference type="PROSITE" id="PS50865"/>
    </source>
</evidence>
<dbReference type="Gene3D" id="1.25.40.20">
    <property type="entry name" value="Ankyrin repeat-containing domain"/>
    <property type="match status" value="1"/>
</dbReference>
<dbReference type="PANTHER" id="PTHR23041:SF78">
    <property type="entry name" value="E3 UBIQUITIN-PROTEIN LIGASE RNF4"/>
    <property type="match status" value="1"/>
</dbReference>
<protein>
    <recommendedName>
        <fullName evidence="8">RING-type domain-containing protein</fullName>
    </recommendedName>
</protein>
<dbReference type="PANTHER" id="PTHR23041">
    <property type="entry name" value="RING FINGER DOMAIN-CONTAINING"/>
    <property type="match status" value="1"/>
</dbReference>
<accession>A0A7S3NN53</accession>
<dbReference type="GO" id="GO:0008270">
    <property type="term" value="F:zinc ion binding"/>
    <property type="evidence" value="ECO:0007669"/>
    <property type="project" value="UniProtKB-KW"/>
</dbReference>
<dbReference type="Gene3D" id="6.10.140.2220">
    <property type="match status" value="1"/>
</dbReference>
<evidence type="ECO:0000259" key="5">
    <source>
        <dbReference type="PROSITE" id="PS50089"/>
    </source>
</evidence>
<gene>
    <name evidence="7" type="ORF">ALAG00032_LOCUS11830</name>
</gene>
<reference evidence="7" key="1">
    <citation type="submission" date="2021-01" db="EMBL/GenBank/DDBJ databases">
        <authorList>
            <person name="Corre E."/>
            <person name="Pelletier E."/>
            <person name="Niang G."/>
            <person name="Scheremetjew M."/>
            <person name="Finn R."/>
            <person name="Kale V."/>
            <person name="Holt S."/>
            <person name="Cochrane G."/>
            <person name="Meng A."/>
            <person name="Brown T."/>
            <person name="Cohen L."/>
        </authorList>
    </citation>
    <scope>NUCLEOTIDE SEQUENCE</scope>
    <source>
        <strain evidence="7">CCMP1510</strain>
    </source>
</reference>
<name>A0A7S3NN53_9STRA</name>
<dbReference type="SUPFAM" id="SSF144232">
    <property type="entry name" value="HIT/MYND zinc finger-like"/>
    <property type="match status" value="1"/>
</dbReference>
<sequence length="906" mass="102123">MANDDVINEELLDAIRKEIHPNIDSIPNPIGRIPTHSLFTLQPSTSNIQKKFRGTPEMCRINDMWKKGQMEFLLGKKRDAIILCGEAVLNDEKACDVNYPMSSVLIEIKNYCESVMQNEISQRALNNQGHVEVLIVLVYLSVFDYDLETKLKYIQMAADLKPNDMNIKKQLAAYLSLTQRFAQSLNVLREMRRCDPSNRHVCRNIAMLLWNAATKDQASIVSPGNTKLIEAIELMREYVGEKGKNAIEDTLVSNFDPNRTIIVQALYELAFYTDSYAFAIKIPKNFDAYSLVQRAIALEASFDQYELAQTAEARSICTTLLAATKYAQKTNCPNYYENPQDKAKNAQFKIGDRVLVHDLKSQKGKALEGKLGVITAIPTRTEASGRFQIRIAGKTYALHAQNLKIDNAIIQNDIDKTNLECCICLEKMDKSERVELTVCGHSFCAQCLLGMATVTEMKQMLHCPLCRTTIDPFDAQEIIKKLQKGNQDAKFDKLDVHRREVAIEIEQTQKKLGRPLTMNEYVKVTTNSFQKRMKKMKSTLFDPNISEHLLYGKCDDLSDDPVIYRSCDIEKNKMDIYGDGDQSNYTREPGSPGDDLCIHWANGGNFNPYQRPSSYTSFFKACSWGDYAEVEAILQETKNNSERNLFELLEYRESSLRKNPLSACIAGSRILEKFGSNSWPFSENNIHYFIDDFGIPQAIFIDAGSIASIGHITPQEISQKIQSYRKRIDFIKVAKLLLDHDCRVDSKDIIGVCPVGAAAGSHATKLSLEIATLIVQKGGDLALKPLTRNGECILTAPLISNRVDVCAHLLALGADPHASFANDNFRPNLVKTPYKMAHLLATSEMRKVFSKKAPIRCANCNRTQAASIAKKLGICTRCRMVYYCVNSSCNKEHWPTHKHTCSSFKK</sequence>
<dbReference type="InterPro" id="IPR002893">
    <property type="entry name" value="Znf_MYND"/>
</dbReference>
<dbReference type="EMBL" id="HBIJ01017868">
    <property type="protein sequence ID" value="CAE0371049.1"/>
    <property type="molecule type" value="Transcribed_RNA"/>
</dbReference>
<dbReference type="AlphaFoldDB" id="A0A7S3NN53"/>
<dbReference type="Gene3D" id="3.30.40.10">
    <property type="entry name" value="Zinc/RING finger domain, C3HC4 (zinc finger)"/>
    <property type="match status" value="1"/>
</dbReference>
<dbReference type="InterPro" id="IPR001841">
    <property type="entry name" value="Znf_RING"/>
</dbReference>
<dbReference type="InterPro" id="IPR036770">
    <property type="entry name" value="Ankyrin_rpt-contain_sf"/>
</dbReference>
<dbReference type="GO" id="GO:0005737">
    <property type="term" value="C:cytoplasm"/>
    <property type="evidence" value="ECO:0007669"/>
    <property type="project" value="UniProtKB-ARBA"/>
</dbReference>
<feature type="domain" description="RING-type" evidence="5">
    <location>
        <begin position="421"/>
        <end position="467"/>
    </location>
</feature>
<dbReference type="Pfam" id="PF01753">
    <property type="entry name" value="zf-MYND"/>
    <property type="match status" value="1"/>
</dbReference>
<dbReference type="Pfam" id="PF13639">
    <property type="entry name" value="zf-RING_2"/>
    <property type="match status" value="1"/>
</dbReference>
<dbReference type="SUPFAM" id="SSF48403">
    <property type="entry name" value="Ankyrin repeat"/>
    <property type="match status" value="1"/>
</dbReference>
<dbReference type="Gene3D" id="1.25.40.10">
    <property type="entry name" value="Tetratricopeptide repeat domain"/>
    <property type="match status" value="1"/>
</dbReference>
<keyword evidence="2 4" id="KW-0863">Zinc-finger</keyword>
<evidence type="ECO:0000256" key="4">
    <source>
        <dbReference type="PROSITE-ProRule" id="PRU00134"/>
    </source>
</evidence>
<dbReference type="SUPFAM" id="SSF57850">
    <property type="entry name" value="RING/U-box"/>
    <property type="match status" value="1"/>
</dbReference>
<dbReference type="PROSITE" id="PS50089">
    <property type="entry name" value="ZF_RING_2"/>
    <property type="match status" value="1"/>
</dbReference>
<dbReference type="InterPro" id="IPR011990">
    <property type="entry name" value="TPR-like_helical_dom_sf"/>
</dbReference>
<dbReference type="SMART" id="SM00184">
    <property type="entry name" value="RING"/>
    <property type="match status" value="1"/>
</dbReference>
<evidence type="ECO:0000256" key="1">
    <source>
        <dbReference type="ARBA" id="ARBA00022723"/>
    </source>
</evidence>